<feature type="chain" id="PRO_5045532895" evidence="8">
    <location>
        <begin position="20"/>
        <end position="1043"/>
    </location>
</feature>
<comment type="similarity">
    <text evidence="7">Belongs to the TonB-dependent receptor family.</text>
</comment>
<feature type="signal peptide" evidence="8">
    <location>
        <begin position="1"/>
        <end position="19"/>
    </location>
</feature>
<evidence type="ECO:0000256" key="6">
    <source>
        <dbReference type="ARBA" id="ARBA00023237"/>
    </source>
</evidence>
<dbReference type="Pfam" id="PF07715">
    <property type="entry name" value="Plug"/>
    <property type="match status" value="1"/>
</dbReference>
<dbReference type="NCBIfam" id="TIGR04057">
    <property type="entry name" value="SusC_RagA_signa"/>
    <property type="match status" value="1"/>
</dbReference>
<dbReference type="SUPFAM" id="SSF49464">
    <property type="entry name" value="Carboxypeptidase regulatory domain-like"/>
    <property type="match status" value="1"/>
</dbReference>
<evidence type="ECO:0000256" key="7">
    <source>
        <dbReference type="PROSITE-ProRule" id="PRU01360"/>
    </source>
</evidence>
<dbReference type="NCBIfam" id="TIGR04056">
    <property type="entry name" value="OMP_RagA_SusC"/>
    <property type="match status" value="1"/>
</dbReference>
<keyword evidence="6 7" id="KW-0998">Cell outer membrane</keyword>
<comment type="subcellular location">
    <subcellularLocation>
        <location evidence="1 7">Cell outer membrane</location>
        <topology evidence="1 7">Multi-pass membrane protein</topology>
    </subcellularLocation>
</comment>
<evidence type="ECO:0000313" key="10">
    <source>
        <dbReference type="EMBL" id="MEY8245822.1"/>
    </source>
</evidence>
<dbReference type="Gene3D" id="2.170.130.10">
    <property type="entry name" value="TonB-dependent receptor, plug domain"/>
    <property type="match status" value="1"/>
</dbReference>
<evidence type="ECO:0000256" key="2">
    <source>
        <dbReference type="ARBA" id="ARBA00022448"/>
    </source>
</evidence>
<keyword evidence="8" id="KW-0732">Signal</keyword>
<dbReference type="InterPro" id="IPR023996">
    <property type="entry name" value="TonB-dep_OMP_SusC/RagA"/>
</dbReference>
<protein>
    <submittedName>
        <fullName evidence="10">SusC/RagA family TonB-linked outer membrane protein</fullName>
    </submittedName>
</protein>
<keyword evidence="3 7" id="KW-1134">Transmembrane beta strand</keyword>
<evidence type="ECO:0000256" key="3">
    <source>
        <dbReference type="ARBA" id="ARBA00022452"/>
    </source>
</evidence>
<name>A0ABV4CWP5_9BACT</name>
<dbReference type="RefSeq" id="WP_369863533.1">
    <property type="nucleotide sequence ID" value="NZ_JBCLPP010000024.1"/>
</dbReference>
<evidence type="ECO:0000259" key="9">
    <source>
        <dbReference type="Pfam" id="PF07715"/>
    </source>
</evidence>
<evidence type="ECO:0000256" key="1">
    <source>
        <dbReference type="ARBA" id="ARBA00004571"/>
    </source>
</evidence>
<dbReference type="Proteomes" id="UP001565200">
    <property type="component" value="Unassembled WGS sequence"/>
</dbReference>
<dbReference type="Gene3D" id="2.60.40.1120">
    <property type="entry name" value="Carboxypeptidase-like, regulatory domain"/>
    <property type="match status" value="1"/>
</dbReference>
<evidence type="ECO:0000256" key="5">
    <source>
        <dbReference type="ARBA" id="ARBA00023136"/>
    </source>
</evidence>
<evidence type="ECO:0000256" key="8">
    <source>
        <dbReference type="SAM" id="SignalP"/>
    </source>
</evidence>
<dbReference type="EMBL" id="JBCLPP010000024">
    <property type="protein sequence ID" value="MEY8245822.1"/>
    <property type="molecule type" value="Genomic_DNA"/>
</dbReference>
<proteinExistence type="inferred from homology"/>
<keyword evidence="2 7" id="KW-0813">Transport</keyword>
<keyword evidence="5 7" id="KW-0472">Membrane</keyword>
<keyword evidence="4 7" id="KW-0812">Transmembrane</keyword>
<dbReference type="InterPro" id="IPR036942">
    <property type="entry name" value="Beta-barrel_TonB_sf"/>
</dbReference>
<dbReference type="Pfam" id="PF13715">
    <property type="entry name" value="CarbopepD_reg_2"/>
    <property type="match status" value="1"/>
</dbReference>
<dbReference type="PROSITE" id="PS52016">
    <property type="entry name" value="TONB_DEPENDENT_REC_3"/>
    <property type="match status" value="1"/>
</dbReference>
<sequence>MKKLFLFFVAVMAALMVSAQTMRTVTGQVVSAADGEALVGATVMPIGGGQGTSTDMSGEFRLSVPDNVKILQVSYVGMETVKAEIKAGHMTIALRSTDNSLDEVMVVAYGTAKKSSFTGAASTISSSAIEKLQVSNVSKALEGAAPGVQVAMQSGQPGTSATVRIRGIGSINSSSNPLYVVDGMPYEGNIAAINPNDIEQINVLKDAASTALYGSRAANGVIMISTKKGRDQKNKVTFEARIGSNSRGIPNYDIITDPGMWMTTQWTVLRNRAIAGGASEAEAGAQASASLYGNVGYNPFRCDNNAIVDANGNLTSAPLLWYDNWSDEAISNGLRQEYNVAVQGGNERGTHFLSLGWLEDEGIIKNSDFSRLSMRASGDYLVTKFLKINGNVSYSRGVQNSLSISSLSNYSNTFAFIQQVAPVYPVYAYDADGKRIYAEDGSPVFDFGSGQYGTRKYAPNSNVVASDKANQNKVLTDNFASRFGVTLDIWNGLKFQANGGYDVTNTQQDRFMTPTFGDAQNVNGRGYKYRTRLETYTINELLTYTNTFADKHNIDVLAGHENYKMKYNYLNASKTNFFDPAIPEFDNAINMDNISSYTDTYTVESWLGRLNYDYDNRYYLSASVRGDGSSRFAKGNKWGTFWSVGGSWRLSQEEFFKGVTWVDNMSIRASYGSVGNDDIYYPMTTTSNYYPSKTQYGVSNSDGQFAVSKYYEGNPDITWETSYNFNAGVSALLLDNLLNIDIEYFNKRTKDMLYNVPQPPSSGVSYISRNALTMVNRGIEFTLTVNVPLPTDFMWSWTFTGTHYKNKVTDIPVDKQVEGITHDAYYNIREGRSVWDFYYYRFAGLDDSGHATWYRDQTDADGNVEMVPVTDYTQATKYYIGTAIPDFQGGITTNFAWKGIDFSIATNYQIGGDIYDAMYAGMMHAGSMQGYNWHKDILNAWTPQNTDTDVPVLDGSQNANTFSDKYLIGADYFNLRNITLGYSLPSAWLRKAYLEKARVYVAADNVALFSRRKGLDPRQYVYGQSQANYSAIRTVSFGLSLTF</sequence>
<feature type="domain" description="TonB-dependent receptor plug" evidence="9">
    <location>
        <begin position="114"/>
        <end position="221"/>
    </location>
</feature>
<keyword evidence="11" id="KW-1185">Reference proteome</keyword>
<comment type="caution">
    <text evidence="10">The sequence shown here is derived from an EMBL/GenBank/DDBJ whole genome shotgun (WGS) entry which is preliminary data.</text>
</comment>
<gene>
    <name evidence="10" type="ORF">AAK873_09380</name>
</gene>
<dbReference type="InterPro" id="IPR039426">
    <property type="entry name" value="TonB-dep_rcpt-like"/>
</dbReference>
<dbReference type="SUPFAM" id="SSF56935">
    <property type="entry name" value="Porins"/>
    <property type="match status" value="1"/>
</dbReference>
<accession>A0ABV4CWP5</accession>
<reference evidence="10 11" key="1">
    <citation type="submission" date="2024-03" db="EMBL/GenBank/DDBJ databases">
        <title>Mouse gut bacterial collection (mGBC) of GemPharmatech.</title>
        <authorList>
            <person name="He Y."/>
            <person name="Dong L."/>
            <person name="Wu D."/>
            <person name="Gao X."/>
            <person name="Lin Z."/>
        </authorList>
    </citation>
    <scope>NUCLEOTIDE SEQUENCE [LARGE SCALE GENOMIC DNA]</scope>
    <source>
        <strain evidence="10 11">54-13</strain>
    </source>
</reference>
<dbReference type="InterPro" id="IPR037066">
    <property type="entry name" value="Plug_dom_sf"/>
</dbReference>
<dbReference type="InterPro" id="IPR008969">
    <property type="entry name" value="CarboxyPept-like_regulatory"/>
</dbReference>
<dbReference type="InterPro" id="IPR012910">
    <property type="entry name" value="Plug_dom"/>
</dbReference>
<dbReference type="Gene3D" id="2.40.170.20">
    <property type="entry name" value="TonB-dependent receptor, beta-barrel domain"/>
    <property type="match status" value="1"/>
</dbReference>
<dbReference type="InterPro" id="IPR023997">
    <property type="entry name" value="TonB-dep_OMP_SusC/RagA_CS"/>
</dbReference>
<evidence type="ECO:0000313" key="11">
    <source>
        <dbReference type="Proteomes" id="UP001565200"/>
    </source>
</evidence>
<organism evidence="10 11">
    <name type="scientific">Heminiphilus faecis</name>
    <dbReference type="NCBI Taxonomy" id="2601703"/>
    <lineage>
        <taxon>Bacteria</taxon>
        <taxon>Pseudomonadati</taxon>
        <taxon>Bacteroidota</taxon>
        <taxon>Bacteroidia</taxon>
        <taxon>Bacteroidales</taxon>
        <taxon>Muribaculaceae</taxon>
        <taxon>Heminiphilus</taxon>
    </lineage>
</organism>
<evidence type="ECO:0000256" key="4">
    <source>
        <dbReference type="ARBA" id="ARBA00022692"/>
    </source>
</evidence>